<reference evidence="5" key="1">
    <citation type="submission" date="2013-01" db="EMBL/GenBank/DDBJ databases">
        <title>Draft Genome Sequence of a Mulberry Tree, Morus notabilis C.K. Schneid.</title>
        <authorList>
            <person name="He N."/>
            <person name="Zhao S."/>
        </authorList>
    </citation>
    <scope>NUCLEOTIDE SEQUENCE</scope>
</reference>
<dbReference type="eggNOG" id="ENOG502R9C0">
    <property type="taxonomic scope" value="Eukaryota"/>
</dbReference>
<feature type="region of interest" description="Disordered" evidence="3">
    <location>
        <begin position="209"/>
        <end position="242"/>
    </location>
</feature>
<feature type="compositionally biased region" description="Pro residues" evidence="3">
    <location>
        <begin position="271"/>
        <end position="285"/>
    </location>
</feature>
<keyword evidence="1" id="KW-0112">Calmodulin-binding</keyword>
<organism evidence="4 5">
    <name type="scientific">Morus notabilis</name>
    <dbReference type="NCBI Taxonomy" id="981085"/>
    <lineage>
        <taxon>Eukaryota</taxon>
        <taxon>Viridiplantae</taxon>
        <taxon>Streptophyta</taxon>
        <taxon>Embryophyta</taxon>
        <taxon>Tracheophyta</taxon>
        <taxon>Spermatophyta</taxon>
        <taxon>Magnoliopsida</taxon>
        <taxon>eudicotyledons</taxon>
        <taxon>Gunneridae</taxon>
        <taxon>Pentapetalae</taxon>
        <taxon>rosids</taxon>
        <taxon>fabids</taxon>
        <taxon>Rosales</taxon>
        <taxon>Moraceae</taxon>
        <taxon>Moreae</taxon>
        <taxon>Morus</taxon>
    </lineage>
</organism>
<feature type="compositionally biased region" description="Basic and acidic residues" evidence="3">
    <location>
        <begin position="12"/>
        <end position="23"/>
    </location>
</feature>
<dbReference type="InterPro" id="IPR000048">
    <property type="entry name" value="IQ_motif_EF-hand-BS"/>
</dbReference>
<keyword evidence="5" id="KW-1185">Reference proteome</keyword>
<dbReference type="SMART" id="SM00015">
    <property type="entry name" value="IQ"/>
    <property type="match status" value="1"/>
</dbReference>
<dbReference type="PANTHER" id="PTHR32295:SF113">
    <property type="entry name" value="PROTEIN IQ-DOMAIN 14"/>
    <property type="match status" value="1"/>
</dbReference>
<evidence type="ECO:0000313" key="4">
    <source>
        <dbReference type="EMBL" id="EXB88329.1"/>
    </source>
</evidence>
<feature type="compositionally biased region" description="Basic residues" evidence="3">
    <location>
        <begin position="223"/>
        <end position="234"/>
    </location>
</feature>
<sequence length="717" mass="80661">MNHIKQTLPKNSNKERAREREKWEKKACGQRANTSPAYWPLFSIKRSPSFNLRALMGVVSPKEEVWVGVEARRHRFGVVIFGGRADSVRGGSLTMTVGFGRRGAGVGLAEDWHCGLGKFGCTVEGLSRGGGFVPPSVSRMRRIWDVRGVFRGRVVRPVRAHGFSRVEKRLIRYKIFSSYAAAREKKSNARNMGKKGSWFSAIKRVFTPHSKEKPVNDSEKKTTKEKKKKGLGKLRHGETNSFIPLFREPSSIEKIFGDFEREQQRVTFRPPLSPEQPKSTPPLVPPRVATPRAASPLRVVSPRVASPRAPSPRAVSPRAPSPRFSSPKAVSPRAPSPRIVHHHHHHKEISYRPEPTLRHHHASATKIQAAYRGYTARRSFRALKGLVRLQGVVRGQNVKRQTMNAMKYMQLLVRVQSQIQSRRIQMLENQARRQAQYRNDKEAESAFGKWNLGNDSEAGNDDWDDSVLTKEEVEGRMQRKVEAIIKRERAMAYAYSHQLWKASPKSAQTPLADIRAGGFPWWYNWLERQLPPPSNPPETPNIMKTFQLTPPRPNSEFKPSPRPPSSIQKQRQFAFETSLDTPTPRSTKSTIVFPTTAGRMSSARTPTPGRTPLANAATSKAKVRPNSNPKERFMATPSSDYSKRRLSFPLTQGIGSFKWNKGSFFSNGGSNSNNNDTSTSARTLEKHQSLHSVGNLSVDSTVSLPAAVGRKPFNRFV</sequence>
<feature type="compositionally biased region" description="Polar residues" evidence="3">
    <location>
        <begin position="578"/>
        <end position="605"/>
    </location>
</feature>
<evidence type="ECO:0000256" key="2">
    <source>
        <dbReference type="ARBA" id="ARBA00024341"/>
    </source>
</evidence>
<protein>
    <submittedName>
        <fullName evidence="4">Protein IQ-DOMAIN 14</fullName>
    </submittedName>
</protein>
<dbReference type="PANTHER" id="PTHR32295">
    <property type="entry name" value="IQ-DOMAIN 5-RELATED"/>
    <property type="match status" value="1"/>
</dbReference>
<dbReference type="PROSITE" id="PS50096">
    <property type="entry name" value="IQ"/>
    <property type="match status" value="1"/>
</dbReference>
<dbReference type="EMBL" id="KE344952">
    <property type="protein sequence ID" value="EXB88329.1"/>
    <property type="molecule type" value="Genomic_DNA"/>
</dbReference>
<dbReference type="CDD" id="cd23767">
    <property type="entry name" value="IQCD"/>
    <property type="match status" value="1"/>
</dbReference>
<proteinExistence type="inferred from homology"/>
<dbReference type="Pfam" id="PF00612">
    <property type="entry name" value="IQ"/>
    <property type="match status" value="1"/>
</dbReference>
<dbReference type="Proteomes" id="UP000030645">
    <property type="component" value="Unassembled WGS sequence"/>
</dbReference>
<feature type="region of interest" description="Disordered" evidence="3">
    <location>
        <begin position="532"/>
        <end position="638"/>
    </location>
</feature>
<dbReference type="GO" id="GO:0005516">
    <property type="term" value="F:calmodulin binding"/>
    <property type="evidence" value="ECO:0007669"/>
    <property type="project" value="UniProtKB-KW"/>
</dbReference>
<evidence type="ECO:0000256" key="3">
    <source>
        <dbReference type="SAM" id="MobiDB-lite"/>
    </source>
</evidence>
<evidence type="ECO:0000256" key="1">
    <source>
        <dbReference type="ARBA" id="ARBA00022860"/>
    </source>
</evidence>
<name>W9S4A4_9ROSA</name>
<feature type="region of interest" description="Disordered" evidence="3">
    <location>
        <begin position="1"/>
        <end position="23"/>
    </location>
</feature>
<feature type="compositionally biased region" description="Basic and acidic residues" evidence="3">
    <location>
        <begin position="348"/>
        <end position="357"/>
    </location>
</feature>
<dbReference type="AlphaFoldDB" id="W9S4A4"/>
<feature type="compositionally biased region" description="Low complexity" evidence="3">
    <location>
        <begin position="295"/>
        <end position="327"/>
    </location>
</feature>
<accession>W9S4A4</accession>
<dbReference type="STRING" id="981085.W9S4A4"/>
<feature type="region of interest" description="Disordered" evidence="3">
    <location>
        <begin position="267"/>
        <end position="362"/>
    </location>
</feature>
<evidence type="ECO:0000313" key="5">
    <source>
        <dbReference type="Proteomes" id="UP000030645"/>
    </source>
</evidence>
<feature type="compositionally biased region" description="Basic and acidic residues" evidence="3">
    <location>
        <begin position="209"/>
        <end position="222"/>
    </location>
</feature>
<comment type="similarity">
    <text evidence="2">Belongs to the IQD family.</text>
</comment>
<gene>
    <name evidence="4" type="ORF">L484_020397</name>
</gene>
<feature type="compositionally biased region" description="Polar residues" evidence="3">
    <location>
        <begin position="1"/>
        <end position="11"/>
    </location>
</feature>